<keyword evidence="4" id="KW-1185">Reference proteome</keyword>
<dbReference type="AlphaFoldDB" id="A0A5B0PGK9"/>
<dbReference type="Proteomes" id="UP000325313">
    <property type="component" value="Unassembled WGS sequence"/>
</dbReference>
<gene>
    <name evidence="2" type="ORF">PGT21_035622</name>
    <name evidence="3" type="ORF">PGTUg99_013485</name>
</gene>
<dbReference type="EMBL" id="VDEP01000341">
    <property type="protein sequence ID" value="KAA1100311.1"/>
    <property type="molecule type" value="Genomic_DNA"/>
</dbReference>
<accession>A0A5B0PGK9</accession>
<evidence type="ECO:0000256" key="1">
    <source>
        <dbReference type="SAM" id="MobiDB-lite"/>
    </source>
</evidence>
<evidence type="ECO:0000313" key="4">
    <source>
        <dbReference type="Proteomes" id="UP000324748"/>
    </source>
</evidence>
<name>A0A5B0PGK9_PUCGR</name>
<dbReference type="EMBL" id="VSWC01000066">
    <property type="protein sequence ID" value="KAA1098474.1"/>
    <property type="molecule type" value="Genomic_DNA"/>
</dbReference>
<proteinExistence type="predicted"/>
<comment type="caution">
    <text evidence="3">The sequence shown here is derived from an EMBL/GenBank/DDBJ whole genome shotgun (WGS) entry which is preliminary data.</text>
</comment>
<organism evidence="3 5">
    <name type="scientific">Puccinia graminis f. sp. tritici</name>
    <dbReference type="NCBI Taxonomy" id="56615"/>
    <lineage>
        <taxon>Eukaryota</taxon>
        <taxon>Fungi</taxon>
        <taxon>Dikarya</taxon>
        <taxon>Basidiomycota</taxon>
        <taxon>Pucciniomycotina</taxon>
        <taxon>Pucciniomycetes</taxon>
        <taxon>Pucciniales</taxon>
        <taxon>Pucciniaceae</taxon>
        <taxon>Puccinia</taxon>
    </lineage>
</organism>
<sequence>MAQDYDIASAGAPKRRQKAPETTPDIFSKGLKFIADDFSQGGSKINRFSPATALLYK</sequence>
<protein>
    <submittedName>
        <fullName evidence="3">Uncharacterized protein</fullName>
    </submittedName>
</protein>
<evidence type="ECO:0000313" key="5">
    <source>
        <dbReference type="Proteomes" id="UP000325313"/>
    </source>
</evidence>
<feature type="region of interest" description="Disordered" evidence="1">
    <location>
        <begin position="1"/>
        <end position="23"/>
    </location>
</feature>
<reference evidence="4 5" key="1">
    <citation type="submission" date="2019-05" db="EMBL/GenBank/DDBJ databases">
        <title>Emergence of the Ug99 lineage of the wheat stem rust pathogen through somatic hybridization.</title>
        <authorList>
            <person name="Li F."/>
            <person name="Upadhyaya N.M."/>
            <person name="Sperschneider J."/>
            <person name="Matny O."/>
            <person name="Nguyen-Phuc H."/>
            <person name="Mago R."/>
            <person name="Raley C."/>
            <person name="Miller M.E."/>
            <person name="Silverstein K.A.T."/>
            <person name="Henningsen E."/>
            <person name="Hirsch C.D."/>
            <person name="Visser B."/>
            <person name="Pretorius Z.A."/>
            <person name="Steffenson B.J."/>
            <person name="Schwessinger B."/>
            <person name="Dodds P.N."/>
            <person name="Figueroa M."/>
        </authorList>
    </citation>
    <scope>NUCLEOTIDE SEQUENCE [LARGE SCALE GENOMIC DNA]</scope>
    <source>
        <strain evidence="2">21-0</strain>
        <strain evidence="3 5">Ug99</strain>
    </source>
</reference>
<evidence type="ECO:0000313" key="2">
    <source>
        <dbReference type="EMBL" id="KAA1098474.1"/>
    </source>
</evidence>
<evidence type="ECO:0000313" key="3">
    <source>
        <dbReference type="EMBL" id="KAA1100311.1"/>
    </source>
</evidence>
<dbReference type="Proteomes" id="UP000324748">
    <property type="component" value="Unassembled WGS sequence"/>
</dbReference>